<evidence type="ECO:0000313" key="2">
    <source>
        <dbReference type="EMBL" id="EEC11470.1"/>
    </source>
</evidence>
<protein>
    <submittedName>
        <fullName evidence="2 3">Uncharacterized protein</fullName>
    </submittedName>
</protein>
<keyword evidence="4" id="KW-1185">Reference proteome</keyword>
<reference evidence="3" key="2">
    <citation type="submission" date="2020-05" db="UniProtKB">
        <authorList>
            <consortium name="EnsemblMetazoa"/>
        </authorList>
    </citation>
    <scope>IDENTIFICATION</scope>
    <source>
        <strain evidence="3">wikel</strain>
    </source>
</reference>
<dbReference type="InParanoid" id="B7PXZ8"/>
<dbReference type="VEuPathDB" id="VectorBase:ISCW009176"/>
<evidence type="ECO:0000256" key="1">
    <source>
        <dbReference type="SAM" id="MobiDB-lite"/>
    </source>
</evidence>
<accession>B7PXZ8</accession>
<evidence type="ECO:0000313" key="4">
    <source>
        <dbReference type="Proteomes" id="UP000001555"/>
    </source>
</evidence>
<dbReference type="HOGENOM" id="CLU_2661575_0_0_1"/>
<gene>
    <name evidence="2" type="ORF">IscW_ISCW009176</name>
</gene>
<dbReference type="EMBL" id="DS817315">
    <property type="protein sequence ID" value="EEC11470.1"/>
    <property type="molecule type" value="Genomic_DNA"/>
</dbReference>
<dbReference type="PaxDb" id="6945-B7PXZ8"/>
<feature type="region of interest" description="Disordered" evidence="1">
    <location>
        <begin position="1"/>
        <end position="76"/>
    </location>
</feature>
<evidence type="ECO:0000313" key="3">
    <source>
        <dbReference type="EnsemblMetazoa" id="ISCW009176-PA"/>
    </source>
</evidence>
<dbReference type="Proteomes" id="UP000001555">
    <property type="component" value="Unassembled WGS sequence"/>
</dbReference>
<feature type="non-terminal residue" evidence="2">
    <location>
        <position position="1"/>
    </location>
</feature>
<organism>
    <name type="scientific">Ixodes scapularis</name>
    <name type="common">Black-legged tick</name>
    <name type="synonym">Deer tick</name>
    <dbReference type="NCBI Taxonomy" id="6945"/>
    <lineage>
        <taxon>Eukaryota</taxon>
        <taxon>Metazoa</taxon>
        <taxon>Ecdysozoa</taxon>
        <taxon>Arthropoda</taxon>
        <taxon>Chelicerata</taxon>
        <taxon>Arachnida</taxon>
        <taxon>Acari</taxon>
        <taxon>Parasitiformes</taxon>
        <taxon>Ixodida</taxon>
        <taxon>Ixodoidea</taxon>
        <taxon>Ixodidae</taxon>
        <taxon>Ixodinae</taxon>
        <taxon>Ixodes</taxon>
    </lineage>
</organism>
<name>B7PXZ8_IXOSC</name>
<dbReference type="VEuPathDB" id="VectorBase:ISCI009176"/>
<proteinExistence type="predicted"/>
<sequence length="76" mass="8268">PRPEQARPPLCLHPFGPQRWRSPNYPAPPSEGFARAPSPPSSRNPRTELPGSLWPPRTHAQHRSAPGSGPLPAGRP</sequence>
<dbReference type="EMBL" id="ABJB011016377">
    <property type="status" value="NOT_ANNOTATED_CDS"/>
    <property type="molecule type" value="Genomic_DNA"/>
</dbReference>
<feature type="non-terminal residue" evidence="2">
    <location>
        <position position="76"/>
    </location>
</feature>
<dbReference type="AlphaFoldDB" id="B7PXZ8"/>
<reference evidence="2 4" key="1">
    <citation type="submission" date="2008-03" db="EMBL/GenBank/DDBJ databases">
        <title>Annotation of Ixodes scapularis.</title>
        <authorList>
            <consortium name="Ixodes scapularis Genome Project Consortium"/>
            <person name="Caler E."/>
            <person name="Hannick L.I."/>
            <person name="Bidwell S."/>
            <person name="Joardar V."/>
            <person name="Thiagarajan M."/>
            <person name="Amedeo P."/>
            <person name="Galinsky K.J."/>
            <person name="Schobel S."/>
            <person name="Inman J."/>
            <person name="Hostetler J."/>
            <person name="Miller J."/>
            <person name="Hammond M."/>
            <person name="Megy K."/>
            <person name="Lawson D."/>
            <person name="Kodira C."/>
            <person name="Sutton G."/>
            <person name="Meyer J."/>
            <person name="Hill C.A."/>
            <person name="Birren B."/>
            <person name="Nene V."/>
            <person name="Collins F."/>
            <person name="Alarcon-Chaidez F."/>
            <person name="Wikel S."/>
            <person name="Strausberg R."/>
        </authorList>
    </citation>
    <scope>NUCLEOTIDE SEQUENCE [LARGE SCALE GENOMIC DNA]</scope>
    <source>
        <strain evidence="4">Wikel</strain>
        <strain evidence="2">Wikel colony</strain>
    </source>
</reference>
<dbReference type="EnsemblMetazoa" id="ISCW009176-RA">
    <property type="protein sequence ID" value="ISCW009176-PA"/>
    <property type="gene ID" value="ISCW009176"/>
</dbReference>